<dbReference type="InParanoid" id="E4XIA2"/>
<evidence type="ECO:0000256" key="1">
    <source>
        <dbReference type="SAM" id="MobiDB-lite"/>
    </source>
</evidence>
<evidence type="ECO:0000313" key="3">
    <source>
        <dbReference type="Proteomes" id="UP000001307"/>
    </source>
</evidence>
<evidence type="ECO:0000313" key="2">
    <source>
        <dbReference type="EMBL" id="CBY10303.1"/>
    </source>
</evidence>
<gene>
    <name evidence="2" type="ORF">GSOID_T00011242001</name>
</gene>
<feature type="compositionally biased region" description="Polar residues" evidence="1">
    <location>
        <begin position="336"/>
        <end position="354"/>
    </location>
</feature>
<proteinExistence type="predicted"/>
<feature type="region of interest" description="Disordered" evidence="1">
    <location>
        <begin position="333"/>
        <end position="373"/>
    </location>
</feature>
<feature type="region of interest" description="Disordered" evidence="1">
    <location>
        <begin position="265"/>
        <end position="309"/>
    </location>
</feature>
<dbReference type="OrthoDB" id="10604887at2759"/>
<protein>
    <submittedName>
        <fullName evidence="2">Uncharacterized protein</fullName>
    </submittedName>
</protein>
<feature type="compositionally biased region" description="Polar residues" evidence="1">
    <location>
        <begin position="364"/>
        <end position="373"/>
    </location>
</feature>
<keyword evidence="3" id="KW-1185">Reference proteome</keyword>
<feature type="compositionally biased region" description="Low complexity" evidence="1">
    <location>
        <begin position="278"/>
        <end position="297"/>
    </location>
</feature>
<accession>E4XIA2</accession>
<reference evidence="2" key="1">
    <citation type="journal article" date="2010" name="Science">
        <title>Plasticity of animal genome architecture unmasked by rapid evolution of a pelagic tunicate.</title>
        <authorList>
            <person name="Denoeud F."/>
            <person name="Henriet S."/>
            <person name="Mungpakdee S."/>
            <person name="Aury J.M."/>
            <person name="Da Silva C."/>
            <person name="Brinkmann H."/>
            <person name="Mikhaleva J."/>
            <person name="Olsen L.C."/>
            <person name="Jubin C."/>
            <person name="Canestro C."/>
            <person name="Bouquet J.M."/>
            <person name="Danks G."/>
            <person name="Poulain J."/>
            <person name="Campsteijn C."/>
            <person name="Adamski M."/>
            <person name="Cross I."/>
            <person name="Yadetie F."/>
            <person name="Muffato M."/>
            <person name="Louis A."/>
            <person name="Butcher S."/>
            <person name="Tsagkogeorga G."/>
            <person name="Konrad A."/>
            <person name="Singh S."/>
            <person name="Jensen M.F."/>
            <person name="Cong E.H."/>
            <person name="Eikeseth-Otteraa H."/>
            <person name="Noel B."/>
            <person name="Anthouard V."/>
            <person name="Porcel B.M."/>
            <person name="Kachouri-Lafond R."/>
            <person name="Nishino A."/>
            <person name="Ugolini M."/>
            <person name="Chourrout P."/>
            <person name="Nishida H."/>
            <person name="Aasland R."/>
            <person name="Huzurbazar S."/>
            <person name="Westhof E."/>
            <person name="Delsuc F."/>
            <person name="Lehrach H."/>
            <person name="Reinhardt R."/>
            <person name="Weissenbach J."/>
            <person name="Roy S.W."/>
            <person name="Artiguenave F."/>
            <person name="Postlethwait J.H."/>
            <person name="Manak J.R."/>
            <person name="Thompson E.M."/>
            <person name="Jaillon O."/>
            <person name="Du Pasquier L."/>
            <person name="Boudinot P."/>
            <person name="Liberles D.A."/>
            <person name="Volff J.N."/>
            <person name="Philippe H."/>
            <person name="Lenhard B."/>
            <person name="Roest Crollius H."/>
            <person name="Wincker P."/>
            <person name="Chourrout D."/>
        </authorList>
    </citation>
    <scope>NUCLEOTIDE SEQUENCE [LARGE SCALE GENOMIC DNA]</scope>
</reference>
<organism evidence="2">
    <name type="scientific">Oikopleura dioica</name>
    <name type="common">Tunicate</name>
    <dbReference type="NCBI Taxonomy" id="34765"/>
    <lineage>
        <taxon>Eukaryota</taxon>
        <taxon>Metazoa</taxon>
        <taxon>Chordata</taxon>
        <taxon>Tunicata</taxon>
        <taxon>Appendicularia</taxon>
        <taxon>Copelata</taxon>
        <taxon>Oikopleuridae</taxon>
        <taxon>Oikopleura</taxon>
    </lineage>
</organism>
<dbReference type="EMBL" id="FN653054">
    <property type="protein sequence ID" value="CBY10303.1"/>
    <property type="molecule type" value="Genomic_DNA"/>
</dbReference>
<dbReference type="AlphaFoldDB" id="E4XIA2"/>
<sequence length="373" mass="41812">MSDKSFEVTLKYIVEAPKSSTSFTLSDEVAKIIDGGEISTELFGQTFAFDMRATLFFVKNDASWSIRIVEKKTKRELWIENRKTGQYSFNSCKKGEHFSFISKEPSILPKYKSGYQSWGLKTRSLYIFKTKNQLAEIKEEIEEQVNFHQSFSTCGSLSRNRYINPGSLYAWPRADNSKKTSSPNSPRSLTRFDALDNKSYDVLTGSTQEANNHNYVAANSQAPHRRFYSEPHALNPALHPAAVQNQNYLEDTAFSSTNDFYLNSSESNSSHGQIYPLTGSSESSTNTKTSLSKTSGSCEDGGYLQAVPHPAPKFMTTASIEFSIDDEKIVDEADNLNYSPGSHLTESECSNSRGESVKQHRSKTLPTKSSFHE</sequence>
<name>E4XIA2_OIKDI</name>
<dbReference type="Proteomes" id="UP000001307">
    <property type="component" value="Unassembled WGS sequence"/>
</dbReference>